<protein>
    <submittedName>
        <fullName evidence="1">Uncharacterized protein</fullName>
    </submittedName>
</protein>
<gene>
    <name evidence="1" type="ORF">HW452_07980</name>
</gene>
<sequence>MERAVREERSEDQLEDTGEGQKANGKDKDNNPQQDFHFFSSMIKRSIPE</sequence>
<proteinExistence type="predicted"/>
<evidence type="ECO:0000313" key="1">
    <source>
        <dbReference type="EMBL" id="MBZ5487463.1"/>
    </source>
</evidence>
<accession>A0ACC5VTJ8</accession>
<organism evidence="1 2">
    <name type="scientific">Vreelandella aquamarina</name>
    <dbReference type="NCBI Taxonomy" id="77097"/>
    <lineage>
        <taxon>Bacteria</taxon>
        <taxon>Pseudomonadati</taxon>
        <taxon>Pseudomonadota</taxon>
        <taxon>Gammaproteobacteria</taxon>
        <taxon>Oceanospirillales</taxon>
        <taxon>Halomonadaceae</taxon>
        <taxon>Vreelandella</taxon>
    </lineage>
</organism>
<evidence type="ECO:0000313" key="2">
    <source>
        <dbReference type="Proteomes" id="UP001319846"/>
    </source>
</evidence>
<name>A0ACC5VTJ8_9GAMM</name>
<dbReference type="Proteomes" id="UP001319846">
    <property type="component" value="Unassembled WGS sequence"/>
</dbReference>
<dbReference type="EMBL" id="JABYQT010000004">
    <property type="protein sequence ID" value="MBZ5487463.1"/>
    <property type="molecule type" value="Genomic_DNA"/>
</dbReference>
<reference evidence="1" key="1">
    <citation type="submission" date="2020-06" db="EMBL/GenBank/DDBJ databases">
        <title>Whole Genome Sequence of Halomonas aquamarina MB598.</title>
        <authorList>
            <person name="Pervaiz M."/>
            <person name="Fariq A."/>
            <person name="Yasmin A."/>
            <person name="Welch M."/>
        </authorList>
    </citation>
    <scope>NUCLEOTIDE SEQUENCE</scope>
    <source>
        <strain evidence="1">MB598</strain>
    </source>
</reference>
<keyword evidence="2" id="KW-1185">Reference proteome</keyword>
<comment type="caution">
    <text evidence="1">The sequence shown here is derived from an EMBL/GenBank/DDBJ whole genome shotgun (WGS) entry which is preliminary data.</text>
</comment>